<evidence type="ECO:0000256" key="9">
    <source>
        <dbReference type="RuleBase" id="RU363032"/>
    </source>
</evidence>
<feature type="transmembrane region" description="Helical" evidence="9">
    <location>
        <begin position="103"/>
        <end position="121"/>
    </location>
</feature>
<evidence type="ECO:0000256" key="8">
    <source>
        <dbReference type="ARBA" id="ARBA00023136"/>
    </source>
</evidence>
<keyword evidence="8 9" id="KW-0472">Membrane</keyword>
<evidence type="ECO:0000313" key="12">
    <source>
        <dbReference type="EMBL" id="NWB97030.1"/>
    </source>
</evidence>
<dbReference type="PANTHER" id="PTHR43744:SF8">
    <property type="entry name" value="SN-GLYCEROL-3-PHOSPHATE TRANSPORT SYSTEM PERMEASE PROTEIN UGPE"/>
    <property type="match status" value="1"/>
</dbReference>
<feature type="transmembrane region" description="Helical" evidence="9">
    <location>
        <begin position="202"/>
        <end position="227"/>
    </location>
</feature>
<organism evidence="12 13">
    <name type="scientific">Pseudomonas gingeri</name>
    <dbReference type="NCBI Taxonomy" id="117681"/>
    <lineage>
        <taxon>Bacteria</taxon>
        <taxon>Pseudomonadati</taxon>
        <taxon>Pseudomonadota</taxon>
        <taxon>Gammaproteobacteria</taxon>
        <taxon>Pseudomonadales</taxon>
        <taxon>Pseudomonadaceae</taxon>
        <taxon>Pseudomonas</taxon>
    </lineage>
</organism>
<dbReference type="InterPro" id="IPR035906">
    <property type="entry name" value="MetI-like_sf"/>
</dbReference>
<evidence type="ECO:0000256" key="2">
    <source>
        <dbReference type="ARBA" id="ARBA00011557"/>
    </source>
</evidence>
<evidence type="ECO:0000256" key="3">
    <source>
        <dbReference type="ARBA" id="ARBA00020515"/>
    </source>
</evidence>
<proteinExistence type="inferred from homology"/>
<evidence type="ECO:0000256" key="7">
    <source>
        <dbReference type="ARBA" id="ARBA00022989"/>
    </source>
</evidence>
<accession>A0A7Y7XCD0</accession>
<comment type="function">
    <text evidence="10">Part of the ABC transporter complex UgpBAEC involved in sn-glycerol-3-phosphate (G3P) import. Probably responsible for the translocation of the substrate across the membrane.</text>
</comment>
<dbReference type="PROSITE" id="PS50928">
    <property type="entry name" value="ABC_TM1"/>
    <property type="match status" value="1"/>
</dbReference>
<dbReference type="InterPro" id="IPR000515">
    <property type="entry name" value="MetI-like"/>
</dbReference>
<comment type="subunit">
    <text evidence="2 10">The complex is composed of two ATP-binding proteins (UgpC), two transmembrane proteins (UgpA and UgpE) and a solute-binding protein (UgpB).</text>
</comment>
<dbReference type="SUPFAM" id="SSF161098">
    <property type="entry name" value="MetI-like"/>
    <property type="match status" value="1"/>
</dbReference>
<dbReference type="RefSeq" id="WP_177102512.1">
    <property type="nucleotide sequence ID" value="NZ_JACAQB010000006.1"/>
</dbReference>
<dbReference type="Proteomes" id="UP000539985">
    <property type="component" value="Unassembled WGS sequence"/>
</dbReference>
<evidence type="ECO:0000256" key="4">
    <source>
        <dbReference type="ARBA" id="ARBA00022448"/>
    </source>
</evidence>
<keyword evidence="5 10" id="KW-1003">Cell membrane</keyword>
<gene>
    <name evidence="10" type="primary">ugpE</name>
    <name evidence="12" type="ORF">HX882_14115</name>
</gene>
<dbReference type="GO" id="GO:0055085">
    <property type="term" value="P:transmembrane transport"/>
    <property type="evidence" value="ECO:0007669"/>
    <property type="project" value="InterPro"/>
</dbReference>
<feature type="transmembrane region" description="Helical" evidence="9">
    <location>
        <begin position="163"/>
        <end position="181"/>
    </location>
</feature>
<evidence type="ECO:0000256" key="6">
    <source>
        <dbReference type="ARBA" id="ARBA00022692"/>
    </source>
</evidence>
<comment type="subcellular location">
    <subcellularLocation>
        <location evidence="10">Cell inner membrane</location>
        <topology evidence="10">Multi-pass membrane protein</topology>
    </subcellularLocation>
    <subcellularLocation>
        <location evidence="1 9">Cell membrane</location>
        <topology evidence="1 9">Multi-pass membrane protein</topology>
    </subcellularLocation>
</comment>
<keyword evidence="4 9" id="KW-0813">Transport</keyword>
<dbReference type="CDD" id="cd06261">
    <property type="entry name" value="TM_PBP2"/>
    <property type="match status" value="1"/>
</dbReference>
<keyword evidence="7 9" id="KW-1133">Transmembrane helix</keyword>
<dbReference type="Pfam" id="PF00528">
    <property type="entry name" value="BPD_transp_1"/>
    <property type="match status" value="1"/>
</dbReference>
<evidence type="ECO:0000256" key="1">
    <source>
        <dbReference type="ARBA" id="ARBA00004651"/>
    </source>
</evidence>
<keyword evidence="10" id="KW-0997">Cell inner membrane</keyword>
<evidence type="ECO:0000256" key="5">
    <source>
        <dbReference type="ARBA" id="ARBA00022475"/>
    </source>
</evidence>
<dbReference type="AlphaFoldDB" id="A0A7Y7XCD0"/>
<evidence type="ECO:0000256" key="10">
    <source>
        <dbReference type="RuleBase" id="RU363056"/>
    </source>
</evidence>
<name>A0A7Y7XCD0_9PSED</name>
<comment type="similarity">
    <text evidence="9">Belongs to the binding-protein-dependent transport system permease family.</text>
</comment>
<protein>
    <recommendedName>
        <fullName evidence="3 10">sn-glycerol-3-phosphate transport system permease protein UgpE</fullName>
    </recommendedName>
</protein>
<feature type="transmembrane region" description="Helical" evidence="9">
    <location>
        <begin position="263"/>
        <end position="284"/>
    </location>
</feature>
<dbReference type="PANTHER" id="PTHR43744">
    <property type="entry name" value="ABC TRANSPORTER PERMEASE PROTEIN MG189-RELATED-RELATED"/>
    <property type="match status" value="1"/>
</dbReference>
<sequence length="297" mass="32310">MTERDRLLNLGAYVLLSLGLLFALGPLYLAVCSASVSNSQLLAHGMALLPGDQLATNLQQVNQRLDLLRLLGNSMLVATLVVIGKLTLSALTAFAVVYLPSRYTTVIFFVVLGALLLPMEVRIIPTYAVVGDLLSPLSSLLHSLGITSFVLPTFNLLDSYPGLALPLVASAMGTFLFRQFYETVPPELAEAARMDGASPWRFFIDILLPLSKTNFAALGTIVFIGAWKDYLWPLVATNHEEMRTLVLGVASFMPTDATQNPEWNLLMVAAVISLMPPILVIAFMQRWFVKGLIGGGK</sequence>
<dbReference type="EMBL" id="JACAQB010000006">
    <property type="protein sequence ID" value="NWB97030.1"/>
    <property type="molecule type" value="Genomic_DNA"/>
</dbReference>
<feature type="transmembrane region" description="Helical" evidence="9">
    <location>
        <begin position="74"/>
        <end position="97"/>
    </location>
</feature>
<evidence type="ECO:0000259" key="11">
    <source>
        <dbReference type="PROSITE" id="PS50928"/>
    </source>
</evidence>
<evidence type="ECO:0000313" key="13">
    <source>
        <dbReference type="Proteomes" id="UP000539985"/>
    </source>
</evidence>
<keyword evidence="6 9" id="KW-0812">Transmembrane</keyword>
<dbReference type="GO" id="GO:0005886">
    <property type="term" value="C:plasma membrane"/>
    <property type="evidence" value="ECO:0007669"/>
    <property type="project" value="UniProtKB-SubCell"/>
</dbReference>
<comment type="caution">
    <text evidence="12">The sequence shown here is derived from an EMBL/GenBank/DDBJ whole genome shotgun (WGS) entry which is preliminary data.</text>
</comment>
<feature type="domain" description="ABC transmembrane type-1" evidence="11">
    <location>
        <begin position="71"/>
        <end position="284"/>
    </location>
</feature>
<feature type="transmembrane region" description="Helical" evidence="9">
    <location>
        <begin position="12"/>
        <end position="31"/>
    </location>
</feature>
<dbReference type="Gene3D" id="1.10.3720.10">
    <property type="entry name" value="MetI-like"/>
    <property type="match status" value="1"/>
</dbReference>
<reference evidence="12 13" key="1">
    <citation type="submission" date="2020-04" db="EMBL/GenBank/DDBJ databases">
        <title>Molecular characterization of pseudomonads from Agaricus bisporus reveal novel blotch 2 pathogens in Western Europe.</title>
        <authorList>
            <person name="Taparia T."/>
            <person name="Krijger M."/>
            <person name="Haynes E."/>
            <person name="Elpinstone J.G."/>
            <person name="Noble R."/>
            <person name="Van Der Wolf J."/>
        </authorList>
    </citation>
    <scope>NUCLEOTIDE SEQUENCE [LARGE SCALE GENOMIC DNA]</scope>
    <source>
        <strain evidence="12 13">H7001</strain>
    </source>
</reference>